<evidence type="ECO:0000313" key="2">
    <source>
        <dbReference type="Proteomes" id="UP000431744"/>
    </source>
</evidence>
<dbReference type="SUPFAM" id="SSF109854">
    <property type="entry name" value="DinB/YfiT-like putative metalloenzymes"/>
    <property type="match status" value="1"/>
</dbReference>
<dbReference type="EMBL" id="WBJY01000001">
    <property type="protein sequence ID" value="KAB1650534.1"/>
    <property type="molecule type" value="Genomic_DNA"/>
</dbReference>
<dbReference type="InterPro" id="IPR007061">
    <property type="entry name" value="MST-like"/>
</dbReference>
<gene>
    <name evidence="1" type="ORF">F8O04_05715</name>
</gene>
<reference evidence="1 2" key="1">
    <citation type="submission" date="2019-09" db="EMBL/GenBank/DDBJ databases">
        <title>Phylogeny of genus Pseudoclavibacter and closely related genus.</title>
        <authorList>
            <person name="Li Y."/>
        </authorList>
    </citation>
    <scope>NUCLEOTIDE SEQUENCE [LARGE SCALE GENOMIC DNA]</scope>
    <source>
        <strain evidence="1 2">EGI 60007</strain>
    </source>
</reference>
<protein>
    <submittedName>
        <fullName evidence="1">DUF664 domain-containing protein</fullName>
    </submittedName>
</protein>
<dbReference type="Pfam" id="PF04978">
    <property type="entry name" value="MST"/>
    <property type="match status" value="1"/>
</dbReference>
<proteinExistence type="predicted"/>
<organism evidence="1 2">
    <name type="scientific">Pseudoclavibacter endophyticus</name>
    <dbReference type="NCBI Taxonomy" id="1778590"/>
    <lineage>
        <taxon>Bacteria</taxon>
        <taxon>Bacillati</taxon>
        <taxon>Actinomycetota</taxon>
        <taxon>Actinomycetes</taxon>
        <taxon>Micrococcales</taxon>
        <taxon>Microbacteriaceae</taxon>
        <taxon>Pseudoclavibacter</taxon>
    </lineage>
</organism>
<accession>A0A6H9WVI2</accession>
<dbReference type="Proteomes" id="UP000431744">
    <property type="component" value="Unassembled WGS sequence"/>
</dbReference>
<dbReference type="Gene3D" id="1.20.120.450">
    <property type="entry name" value="dinb family like domain"/>
    <property type="match status" value="1"/>
</dbReference>
<dbReference type="AlphaFoldDB" id="A0A6H9WVI2"/>
<name>A0A6H9WVI2_9MICO</name>
<comment type="caution">
    <text evidence="1">The sequence shown here is derived from an EMBL/GenBank/DDBJ whole genome shotgun (WGS) entry which is preliminary data.</text>
</comment>
<sequence length="157" mass="17863">MAASERDLLERMLDHQREQIAAVLDDVTEDEARARLVTSLTTLLGIVKHATWVDRIWFEHRVAGTGRDELGLAPTIDASFALEPADSIHTIRQGFVNACERSREIAATHHLDEEYEWRGKPVTLRFIYAQLIQEYARHAGHADIVREQLAARRDPQG</sequence>
<keyword evidence="2" id="KW-1185">Reference proteome</keyword>
<evidence type="ECO:0000313" key="1">
    <source>
        <dbReference type="EMBL" id="KAB1650534.1"/>
    </source>
</evidence>
<dbReference type="InterPro" id="IPR034660">
    <property type="entry name" value="DinB/YfiT-like"/>
</dbReference>
<dbReference type="OrthoDB" id="4548523at2"/>